<dbReference type="EC" id="2.7.4.9" evidence="2 12"/>
<evidence type="ECO:0000259" key="13">
    <source>
        <dbReference type="Pfam" id="PF02223"/>
    </source>
</evidence>
<dbReference type="RefSeq" id="WP_258330519.1">
    <property type="nucleotide sequence ID" value="NZ_JAPTGG010000002.1"/>
</dbReference>
<keyword evidence="7 12" id="KW-0418">Kinase</keyword>
<dbReference type="GO" id="GO:0006233">
    <property type="term" value="P:dTDP biosynthetic process"/>
    <property type="evidence" value="ECO:0007669"/>
    <property type="project" value="InterPro"/>
</dbReference>
<dbReference type="GO" id="GO:0005829">
    <property type="term" value="C:cytosol"/>
    <property type="evidence" value="ECO:0007669"/>
    <property type="project" value="TreeGrafter"/>
</dbReference>
<evidence type="ECO:0000256" key="6">
    <source>
        <dbReference type="ARBA" id="ARBA00022741"/>
    </source>
</evidence>
<dbReference type="GO" id="GO:0005524">
    <property type="term" value="F:ATP binding"/>
    <property type="evidence" value="ECO:0007669"/>
    <property type="project" value="UniProtKB-UniRule"/>
</dbReference>
<comment type="function">
    <text evidence="11 12">Phosphorylation of dTMP to form dTDP in both de novo and salvage pathways of dTTP synthesis.</text>
</comment>
<keyword evidence="15" id="KW-1185">Reference proteome</keyword>
<comment type="caution">
    <text evidence="14">The sequence shown here is derived from an EMBL/GenBank/DDBJ whole genome shotgun (WGS) entry which is preliminary data.</text>
</comment>
<dbReference type="NCBIfam" id="TIGR00041">
    <property type="entry name" value="DTMP_kinase"/>
    <property type="match status" value="1"/>
</dbReference>
<dbReference type="Gene3D" id="3.40.50.300">
    <property type="entry name" value="P-loop containing nucleotide triphosphate hydrolases"/>
    <property type="match status" value="1"/>
</dbReference>
<name>A0A9J6RJE5_9GAMM</name>
<comment type="catalytic activity">
    <reaction evidence="10 12">
        <text>dTMP + ATP = dTDP + ADP</text>
        <dbReference type="Rhea" id="RHEA:13517"/>
        <dbReference type="ChEBI" id="CHEBI:30616"/>
        <dbReference type="ChEBI" id="CHEBI:58369"/>
        <dbReference type="ChEBI" id="CHEBI:63528"/>
        <dbReference type="ChEBI" id="CHEBI:456216"/>
        <dbReference type="EC" id="2.7.4.9"/>
    </reaction>
</comment>
<evidence type="ECO:0000256" key="4">
    <source>
        <dbReference type="ARBA" id="ARBA00022679"/>
    </source>
</evidence>
<evidence type="ECO:0000256" key="5">
    <source>
        <dbReference type="ARBA" id="ARBA00022727"/>
    </source>
</evidence>
<dbReference type="FunFam" id="3.40.50.300:FF:000225">
    <property type="entry name" value="Thymidylate kinase"/>
    <property type="match status" value="1"/>
</dbReference>
<dbReference type="InterPro" id="IPR027417">
    <property type="entry name" value="P-loop_NTPase"/>
</dbReference>
<gene>
    <name evidence="12 14" type="primary">tmk</name>
    <name evidence="14" type="ORF">O0V09_04110</name>
</gene>
<sequence>MQGKLITVEGVEGVGKSTNIEFIAQHLRSAGIKVILTREPGGTPLAEDMRQLLLTPRDETVCDTAELLLMFAARAQHLNEVIKPALQRGDWVLCDRFTDATYAYQGGGREMGFDTIAKLEQLVQGDLRPHCTVLLDAPVEVGMARAKKRGALDRFEQEKMDFFERVRQAYLQLAQQHHQRFLVIDAAQQLPAVQADITKGLAALLAQVKL</sequence>
<keyword evidence="4 12" id="KW-0808">Transferase</keyword>
<accession>A0A9J6RJE5</accession>
<keyword evidence="6 12" id="KW-0547">Nucleotide-binding</keyword>
<proteinExistence type="inferred from homology"/>
<evidence type="ECO:0000256" key="9">
    <source>
        <dbReference type="ARBA" id="ARBA00029962"/>
    </source>
</evidence>
<comment type="similarity">
    <text evidence="1 12">Belongs to the thymidylate kinase family.</text>
</comment>
<feature type="binding site" evidence="12">
    <location>
        <begin position="10"/>
        <end position="17"/>
    </location>
    <ligand>
        <name>ATP</name>
        <dbReference type="ChEBI" id="CHEBI:30616"/>
    </ligand>
</feature>
<dbReference type="PANTHER" id="PTHR10344">
    <property type="entry name" value="THYMIDYLATE KINASE"/>
    <property type="match status" value="1"/>
</dbReference>
<evidence type="ECO:0000313" key="15">
    <source>
        <dbReference type="Proteomes" id="UP001069090"/>
    </source>
</evidence>
<evidence type="ECO:0000313" key="14">
    <source>
        <dbReference type="EMBL" id="MCZ0864368.1"/>
    </source>
</evidence>
<evidence type="ECO:0000256" key="11">
    <source>
        <dbReference type="ARBA" id="ARBA00057735"/>
    </source>
</evidence>
<dbReference type="GO" id="GO:0006235">
    <property type="term" value="P:dTTP biosynthetic process"/>
    <property type="evidence" value="ECO:0007669"/>
    <property type="project" value="UniProtKB-UniRule"/>
</dbReference>
<evidence type="ECO:0000256" key="3">
    <source>
        <dbReference type="ARBA" id="ARBA00017144"/>
    </source>
</evidence>
<dbReference type="PANTHER" id="PTHR10344:SF4">
    <property type="entry name" value="UMP-CMP KINASE 2, MITOCHONDRIAL"/>
    <property type="match status" value="1"/>
</dbReference>
<keyword evidence="5 12" id="KW-0545">Nucleotide biosynthesis</keyword>
<feature type="domain" description="Thymidylate kinase-like" evidence="13">
    <location>
        <begin position="8"/>
        <end position="197"/>
    </location>
</feature>
<dbReference type="InterPro" id="IPR018094">
    <property type="entry name" value="Thymidylate_kinase"/>
</dbReference>
<dbReference type="CDD" id="cd01672">
    <property type="entry name" value="TMPK"/>
    <property type="match status" value="1"/>
</dbReference>
<dbReference type="Pfam" id="PF02223">
    <property type="entry name" value="Thymidylate_kin"/>
    <property type="match status" value="1"/>
</dbReference>
<dbReference type="SUPFAM" id="SSF52540">
    <property type="entry name" value="P-loop containing nucleoside triphosphate hydrolases"/>
    <property type="match status" value="1"/>
</dbReference>
<evidence type="ECO:0000256" key="8">
    <source>
        <dbReference type="ARBA" id="ARBA00022840"/>
    </source>
</evidence>
<evidence type="ECO:0000256" key="2">
    <source>
        <dbReference type="ARBA" id="ARBA00012980"/>
    </source>
</evidence>
<dbReference type="InterPro" id="IPR039430">
    <property type="entry name" value="Thymidylate_kin-like_dom"/>
</dbReference>
<dbReference type="GO" id="GO:0006227">
    <property type="term" value="P:dUDP biosynthetic process"/>
    <property type="evidence" value="ECO:0007669"/>
    <property type="project" value="TreeGrafter"/>
</dbReference>
<evidence type="ECO:0000256" key="1">
    <source>
        <dbReference type="ARBA" id="ARBA00009776"/>
    </source>
</evidence>
<dbReference type="AlphaFoldDB" id="A0A9J6RJE5"/>
<organism evidence="14 15">
    <name type="scientific">Dasania phycosphaerae</name>
    <dbReference type="NCBI Taxonomy" id="2950436"/>
    <lineage>
        <taxon>Bacteria</taxon>
        <taxon>Pseudomonadati</taxon>
        <taxon>Pseudomonadota</taxon>
        <taxon>Gammaproteobacteria</taxon>
        <taxon>Cellvibrionales</taxon>
        <taxon>Spongiibacteraceae</taxon>
        <taxon>Dasania</taxon>
    </lineage>
</organism>
<dbReference type="Proteomes" id="UP001069090">
    <property type="component" value="Unassembled WGS sequence"/>
</dbReference>
<dbReference type="GO" id="GO:0004798">
    <property type="term" value="F:dTMP kinase activity"/>
    <property type="evidence" value="ECO:0007669"/>
    <property type="project" value="UniProtKB-UniRule"/>
</dbReference>
<protein>
    <recommendedName>
        <fullName evidence="3 12">Thymidylate kinase</fullName>
        <ecNumber evidence="2 12">2.7.4.9</ecNumber>
    </recommendedName>
    <alternativeName>
        <fullName evidence="9 12">dTMP kinase</fullName>
    </alternativeName>
</protein>
<evidence type="ECO:0000256" key="12">
    <source>
        <dbReference type="HAMAP-Rule" id="MF_00165"/>
    </source>
</evidence>
<evidence type="ECO:0000256" key="7">
    <source>
        <dbReference type="ARBA" id="ARBA00022777"/>
    </source>
</evidence>
<keyword evidence="8 12" id="KW-0067">ATP-binding</keyword>
<dbReference type="EMBL" id="JAPTGG010000002">
    <property type="protein sequence ID" value="MCZ0864368.1"/>
    <property type="molecule type" value="Genomic_DNA"/>
</dbReference>
<dbReference type="HAMAP" id="MF_00165">
    <property type="entry name" value="Thymidylate_kinase"/>
    <property type="match status" value="1"/>
</dbReference>
<reference evidence="14 15" key="1">
    <citation type="submission" date="2022-12" db="EMBL/GenBank/DDBJ databases">
        <title>Dasania phycosphaerae sp. nov., isolated from particulate material of the south coast of Korea.</title>
        <authorList>
            <person name="Jiang Y."/>
        </authorList>
    </citation>
    <scope>NUCLEOTIDE SEQUENCE [LARGE SCALE GENOMIC DNA]</scope>
    <source>
        <strain evidence="14 15">GY-19</strain>
    </source>
</reference>
<evidence type="ECO:0000256" key="10">
    <source>
        <dbReference type="ARBA" id="ARBA00048743"/>
    </source>
</evidence>